<dbReference type="Gene3D" id="2.40.50.140">
    <property type="entry name" value="Nucleic acid-binding proteins"/>
    <property type="match status" value="6"/>
</dbReference>
<comment type="similarity">
    <text evidence="1">Belongs to the bacterial ribosomal protein bS1 family.</text>
</comment>
<evidence type="ECO:0000256" key="5">
    <source>
        <dbReference type="ARBA" id="ARBA00023274"/>
    </source>
</evidence>
<keyword evidence="4" id="KW-0689">Ribosomal protein</keyword>
<evidence type="ECO:0000259" key="7">
    <source>
        <dbReference type="PROSITE" id="PS50126"/>
    </source>
</evidence>
<feature type="non-terminal residue" evidence="8">
    <location>
        <position position="1"/>
    </location>
</feature>
<reference evidence="8" key="1">
    <citation type="submission" date="2018-05" db="EMBL/GenBank/DDBJ databases">
        <authorList>
            <person name="Lanie J.A."/>
            <person name="Ng W.-L."/>
            <person name="Kazmierczak K.M."/>
            <person name="Andrzejewski T.M."/>
            <person name="Davidsen T.M."/>
            <person name="Wayne K.J."/>
            <person name="Tettelin H."/>
            <person name="Glass J.I."/>
            <person name="Rusch D."/>
            <person name="Podicherti R."/>
            <person name="Tsui H.-C.T."/>
            <person name="Winkler M.E."/>
        </authorList>
    </citation>
    <scope>NUCLEOTIDE SEQUENCE</scope>
</reference>
<dbReference type="GO" id="GO:0006412">
    <property type="term" value="P:translation"/>
    <property type="evidence" value="ECO:0007669"/>
    <property type="project" value="TreeGrafter"/>
</dbReference>
<feature type="non-terminal residue" evidence="8">
    <location>
        <position position="635"/>
    </location>
</feature>
<dbReference type="PANTHER" id="PTHR10724:SF7">
    <property type="entry name" value="SMALL RIBOSOMAL SUBUNIT PROTEIN BS1C"/>
    <property type="match status" value="1"/>
</dbReference>
<keyword evidence="3" id="KW-0694">RNA-binding</keyword>
<feature type="domain" description="S1 motif" evidence="7">
    <location>
        <begin position="268"/>
        <end position="336"/>
    </location>
</feature>
<dbReference type="GO" id="GO:0003735">
    <property type="term" value="F:structural constituent of ribosome"/>
    <property type="evidence" value="ECO:0007669"/>
    <property type="project" value="TreeGrafter"/>
</dbReference>
<evidence type="ECO:0000256" key="1">
    <source>
        <dbReference type="ARBA" id="ARBA00006767"/>
    </source>
</evidence>
<evidence type="ECO:0000256" key="3">
    <source>
        <dbReference type="ARBA" id="ARBA00022884"/>
    </source>
</evidence>
<dbReference type="NCBIfam" id="NF004952">
    <property type="entry name" value="PRK06299.1-2"/>
    <property type="match status" value="1"/>
</dbReference>
<protein>
    <recommendedName>
        <fullName evidence="7">S1 motif domain-containing protein</fullName>
    </recommendedName>
</protein>
<evidence type="ECO:0000313" key="8">
    <source>
        <dbReference type="EMBL" id="SUZ74084.1"/>
    </source>
</evidence>
<dbReference type="InterPro" id="IPR035104">
    <property type="entry name" value="Ribosomal_protein_S1-like"/>
</dbReference>
<feature type="domain" description="S1 motif" evidence="7">
    <location>
        <begin position="527"/>
        <end position="596"/>
    </location>
</feature>
<feature type="domain" description="S1 motif" evidence="7">
    <location>
        <begin position="440"/>
        <end position="510"/>
    </location>
</feature>
<dbReference type="InterPro" id="IPR003029">
    <property type="entry name" value="S1_domain"/>
</dbReference>
<dbReference type="Pfam" id="PF00575">
    <property type="entry name" value="S1"/>
    <property type="match status" value="5"/>
</dbReference>
<evidence type="ECO:0000256" key="2">
    <source>
        <dbReference type="ARBA" id="ARBA00022737"/>
    </source>
</evidence>
<name>A0A381Q5A7_9ZZZZ</name>
<keyword evidence="5" id="KW-0687">Ribonucleoprotein</keyword>
<gene>
    <name evidence="8" type="ORF">METZ01_LOCUS26938</name>
</gene>
<dbReference type="PANTHER" id="PTHR10724">
    <property type="entry name" value="30S RIBOSOMAL PROTEIN S1"/>
    <property type="match status" value="1"/>
</dbReference>
<dbReference type="AlphaFoldDB" id="A0A381Q5A7"/>
<dbReference type="EMBL" id="UINC01001199">
    <property type="protein sequence ID" value="SUZ74084.1"/>
    <property type="molecule type" value="Genomic_DNA"/>
</dbReference>
<dbReference type="CDD" id="cd04465">
    <property type="entry name" value="S1_RPS1_repeat_ec2_hs2"/>
    <property type="match status" value="1"/>
</dbReference>
<feature type="region of interest" description="Disordered" evidence="6">
    <location>
        <begin position="1"/>
        <end position="32"/>
    </location>
</feature>
<dbReference type="PRINTS" id="PR00681">
    <property type="entry name" value="RIBOSOMALS1"/>
</dbReference>
<dbReference type="SMART" id="SM00316">
    <property type="entry name" value="S1"/>
    <property type="match status" value="6"/>
</dbReference>
<dbReference type="FunFam" id="2.40.50.140:FF:000011">
    <property type="entry name" value="30S ribosomal protein S1"/>
    <property type="match status" value="2"/>
</dbReference>
<dbReference type="CDD" id="cd05688">
    <property type="entry name" value="S1_RPS1_repeat_ec3"/>
    <property type="match status" value="1"/>
</dbReference>
<accession>A0A381Q5A7</accession>
<organism evidence="8">
    <name type="scientific">marine metagenome</name>
    <dbReference type="NCBI Taxonomy" id="408172"/>
    <lineage>
        <taxon>unclassified sequences</taxon>
        <taxon>metagenomes</taxon>
        <taxon>ecological metagenomes</taxon>
    </lineage>
</organism>
<keyword evidence="2" id="KW-0677">Repeat</keyword>
<dbReference type="InterPro" id="IPR050437">
    <property type="entry name" value="Ribos_protein_bS1-like"/>
</dbReference>
<feature type="domain" description="S1 motif" evidence="7">
    <location>
        <begin position="181"/>
        <end position="247"/>
    </location>
</feature>
<dbReference type="GO" id="GO:0003729">
    <property type="term" value="F:mRNA binding"/>
    <property type="evidence" value="ECO:0007669"/>
    <property type="project" value="TreeGrafter"/>
</dbReference>
<feature type="compositionally biased region" description="Acidic residues" evidence="6">
    <location>
        <begin position="1"/>
        <end position="15"/>
    </location>
</feature>
<dbReference type="CDD" id="cd05687">
    <property type="entry name" value="S1_RPS1_repeat_ec1_hs1"/>
    <property type="match status" value="1"/>
</dbReference>
<dbReference type="GO" id="GO:0022627">
    <property type="term" value="C:cytosolic small ribosomal subunit"/>
    <property type="evidence" value="ECO:0007669"/>
    <property type="project" value="TreeGrafter"/>
</dbReference>
<dbReference type="PROSITE" id="PS50126">
    <property type="entry name" value="S1"/>
    <property type="match status" value="6"/>
</dbReference>
<dbReference type="InterPro" id="IPR012340">
    <property type="entry name" value="NA-bd_OB-fold"/>
</dbReference>
<evidence type="ECO:0000256" key="6">
    <source>
        <dbReference type="SAM" id="MobiDB-lite"/>
    </source>
</evidence>
<sequence>MSDILEPENDSDPQDLETGARDSADDDLDSDEETVVDAMTGEVTTLSAQEAQAINSVHEPVDGISPELFNDPYGEEKLSTSKEEFEVLLAHFSADFQEFKEGAIVKAVVLKVTDAVVILEFGFKSEGAVPLDEFKDLPVEGEDIEVLLESLEDDDGAVVLSKKKADFLRVWEKIREAHDEDRPVKGTLVRKIKGGVTVDLMGVDAFLPGSQIALRRVPNIEDLIGEVYKFKIIKLNKRRRNIVVSRRVILEGEREKKRDTLVKELLIGQVREGQVKNITDFGAFIDLGGLDGLLHITDMSWGRVGHPSEVVDIGKGIDVKVLDIDWDRERISLGLKQLLPYPWTDIGKKYPVGARVHGRVVSITNYGAFIELERGVEGLVHISEMSWTRNIRHPSKVVEINESIEAVVLRVDQEDEKISLGMKQIEEDPWLALPSKYPTGTSLGGTVRNLTSFGAFIEIENGIDGLVHVSDMSWTKRVQHPSEIVEKGANVDVMVLDVDPENKRISLGLKQLTDDPWPTLVERFAPNAESSGVVVRVEEDGLTIDLGDDVEGSISLSNTGIDEGETLDEYYVPGDSVSIRVTHSDAADRKIELEITDTPDKKAPEEIEEARVVAAALAAEKAEAESGPEDEPVGY</sequence>
<evidence type="ECO:0000256" key="4">
    <source>
        <dbReference type="ARBA" id="ARBA00022980"/>
    </source>
</evidence>
<feature type="domain" description="S1 motif" evidence="7">
    <location>
        <begin position="353"/>
        <end position="423"/>
    </location>
</feature>
<feature type="domain" description="S1 motif" evidence="7">
    <location>
        <begin position="102"/>
        <end position="163"/>
    </location>
</feature>
<proteinExistence type="inferred from homology"/>
<dbReference type="SUPFAM" id="SSF50249">
    <property type="entry name" value="Nucleic acid-binding proteins"/>
    <property type="match status" value="6"/>
</dbReference>